<dbReference type="PROSITE" id="PS50943">
    <property type="entry name" value="HTH_CROC1"/>
    <property type="match status" value="1"/>
</dbReference>
<dbReference type="Pfam" id="PF01381">
    <property type="entry name" value="HTH_3"/>
    <property type="match status" value="1"/>
</dbReference>
<reference evidence="2 3" key="1">
    <citation type="submission" date="2017-06" db="EMBL/GenBank/DDBJ databases">
        <title>Genome sequencing of cyanobaciteial culture collection at National Institute for Environmental Studies (NIES).</title>
        <authorList>
            <person name="Hirose Y."/>
            <person name="Shimura Y."/>
            <person name="Fujisawa T."/>
            <person name="Nakamura Y."/>
            <person name="Kawachi M."/>
        </authorList>
    </citation>
    <scope>NUCLEOTIDE SEQUENCE [LARGE SCALE GENOMIC DNA]</scope>
    <source>
        <strain evidence="2 3">NIES-21</strain>
        <plasmid evidence="3">Plasmid1 dna</plasmid>
    </source>
</reference>
<dbReference type="Gene3D" id="1.10.260.40">
    <property type="entry name" value="lambda repressor-like DNA-binding domains"/>
    <property type="match status" value="1"/>
</dbReference>
<organism evidence="2 3">
    <name type="scientific">Anabaenopsis circularis NIES-21</name>
    <dbReference type="NCBI Taxonomy" id="1085406"/>
    <lineage>
        <taxon>Bacteria</taxon>
        <taxon>Bacillati</taxon>
        <taxon>Cyanobacteriota</taxon>
        <taxon>Cyanophyceae</taxon>
        <taxon>Nostocales</taxon>
        <taxon>Nodulariaceae</taxon>
        <taxon>Anabaenopsis</taxon>
    </lineage>
</organism>
<dbReference type="AlphaFoldDB" id="A0A1Z4GR76"/>
<keyword evidence="2" id="KW-0614">Plasmid</keyword>
<evidence type="ECO:0000313" key="3">
    <source>
        <dbReference type="Proteomes" id="UP000218287"/>
    </source>
</evidence>
<dbReference type="InterPro" id="IPR001387">
    <property type="entry name" value="Cro/C1-type_HTH"/>
</dbReference>
<dbReference type="SUPFAM" id="SSF47413">
    <property type="entry name" value="lambda repressor-like DNA-binding domains"/>
    <property type="match status" value="1"/>
</dbReference>
<keyword evidence="3" id="KW-1185">Reference proteome</keyword>
<proteinExistence type="predicted"/>
<dbReference type="Proteomes" id="UP000218287">
    <property type="component" value="Plasmid Plasmid1 dna"/>
</dbReference>
<protein>
    <submittedName>
        <fullName evidence="2">Transcriptional regulator</fullName>
    </submittedName>
</protein>
<sequence>MAKGQFDVEAFYAALDSQRLSKRLTWKQVAEKSGVSASTLTRIAQGRRPDVDSMAALLAWSGLNADSFIKREQDTPTESEPLAKITAYLRADPHLTPEAASAMEAVIKAAYEKLRKDQ</sequence>
<dbReference type="EMBL" id="AP018175">
    <property type="protein sequence ID" value="BAY19868.1"/>
    <property type="molecule type" value="Genomic_DNA"/>
</dbReference>
<geneLocation type="plasmid" evidence="3">
    <name>Plasmid1 dna</name>
</geneLocation>
<dbReference type="GO" id="GO:0003677">
    <property type="term" value="F:DNA binding"/>
    <property type="evidence" value="ECO:0007669"/>
    <property type="project" value="InterPro"/>
</dbReference>
<evidence type="ECO:0000313" key="2">
    <source>
        <dbReference type="EMBL" id="BAY19868.1"/>
    </source>
</evidence>
<name>A0A1Z4GR76_9CYAN</name>
<dbReference type="OrthoDB" id="513181at2"/>
<feature type="domain" description="HTH cro/C1-type" evidence="1">
    <location>
        <begin position="15"/>
        <end position="68"/>
    </location>
</feature>
<evidence type="ECO:0000259" key="1">
    <source>
        <dbReference type="PROSITE" id="PS50943"/>
    </source>
</evidence>
<accession>A0A1Z4GR76</accession>
<dbReference type="CDD" id="cd00093">
    <property type="entry name" value="HTH_XRE"/>
    <property type="match status" value="1"/>
</dbReference>
<dbReference type="InterPro" id="IPR010982">
    <property type="entry name" value="Lambda_DNA-bd_dom_sf"/>
</dbReference>
<gene>
    <name evidence="2" type="ORF">NIES21_57380</name>
</gene>